<name>A0A0C2MUM6_THEKT</name>
<proteinExistence type="predicted"/>
<evidence type="ECO:0000313" key="2">
    <source>
        <dbReference type="Proteomes" id="UP000031668"/>
    </source>
</evidence>
<accession>A0A0C2MUM6</accession>
<dbReference type="PANTHER" id="PTHR45913">
    <property type="entry name" value="EPM2A-INTERACTING PROTEIN 1"/>
    <property type="match status" value="1"/>
</dbReference>
<dbReference type="Proteomes" id="UP000031668">
    <property type="component" value="Unassembled WGS sequence"/>
</dbReference>
<dbReference type="AlphaFoldDB" id="A0A0C2MUM6"/>
<dbReference type="EMBL" id="JWZT01003054">
    <property type="protein sequence ID" value="KII67880.1"/>
    <property type="molecule type" value="Genomic_DNA"/>
</dbReference>
<sequence length="135" mass="15539">MTTASNYLYQSLVESFDRLGVDWEHAMSLVTGGAPQMIGRNVGGAKRLKNLCNFHCIVHQESLCSQIMKVGNVKNVVVKTVNFIRKKGLNYRQFNRKTQGYKLVIDLYERICAFESKLELLEKQLSENNPFIFQF</sequence>
<dbReference type="PANTHER" id="PTHR45913:SF5">
    <property type="entry name" value="GENERAL TRANSCRIPTION FACTOR II-I REPEAT DOMAIN-CONTAINING PROTEIN 2A-LIKE PROTEIN"/>
    <property type="match status" value="1"/>
</dbReference>
<dbReference type="OrthoDB" id="1101576at2759"/>
<organism evidence="1 2">
    <name type="scientific">Thelohanellus kitauei</name>
    <name type="common">Myxosporean</name>
    <dbReference type="NCBI Taxonomy" id="669202"/>
    <lineage>
        <taxon>Eukaryota</taxon>
        <taxon>Metazoa</taxon>
        <taxon>Cnidaria</taxon>
        <taxon>Myxozoa</taxon>
        <taxon>Myxosporea</taxon>
        <taxon>Bivalvulida</taxon>
        <taxon>Platysporina</taxon>
        <taxon>Myxobolidae</taxon>
        <taxon>Thelohanellus</taxon>
    </lineage>
</organism>
<reference evidence="1 2" key="1">
    <citation type="journal article" date="2014" name="Genome Biol. Evol.">
        <title>The genome of the myxosporean Thelohanellus kitauei shows adaptations to nutrient acquisition within its fish host.</title>
        <authorList>
            <person name="Yang Y."/>
            <person name="Xiong J."/>
            <person name="Zhou Z."/>
            <person name="Huo F."/>
            <person name="Miao W."/>
            <person name="Ran C."/>
            <person name="Liu Y."/>
            <person name="Zhang J."/>
            <person name="Feng J."/>
            <person name="Wang M."/>
            <person name="Wang M."/>
            <person name="Wang L."/>
            <person name="Yao B."/>
        </authorList>
    </citation>
    <scope>NUCLEOTIDE SEQUENCE [LARGE SCALE GENOMIC DNA]</scope>
    <source>
        <strain evidence="1">Wuqing</strain>
    </source>
</reference>
<protein>
    <submittedName>
        <fullName evidence="1">General transcription factor II-I repeat domain-containing protein 2A</fullName>
    </submittedName>
</protein>
<comment type="caution">
    <text evidence="1">The sequence shown here is derived from an EMBL/GenBank/DDBJ whole genome shotgun (WGS) entry which is preliminary data.</text>
</comment>
<keyword evidence="2" id="KW-1185">Reference proteome</keyword>
<evidence type="ECO:0000313" key="1">
    <source>
        <dbReference type="EMBL" id="KII67880.1"/>
    </source>
</evidence>
<gene>
    <name evidence="1" type="ORF">RF11_12563</name>
</gene>